<feature type="transmembrane region" description="Helical" evidence="7">
    <location>
        <begin position="397"/>
        <end position="424"/>
    </location>
</feature>
<feature type="transmembrane region" description="Helical" evidence="7">
    <location>
        <begin position="301"/>
        <end position="323"/>
    </location>
</feature>
<keyword evidence="5 7" id="KW-0472">Membrane</keyword>
<evidence type="ECO:0000256" key="7">
    <source>
        <dbReference type="SAM" id="Phobius"/>
    </source>
</evidence>
<comment type="caution">
    <text evidence="9">The sequence shown here is derived from an EMBL/GenBank/DDBJ whole genome shotgun (WGS) entry which is preliminary data.</text>
</comment>
<feature type="domain" description="ABC3 transporter permease C-terminal" evidence="8">
    <location>
        <begin position="967"/>
        <end position="1063"/>
    </location>
</feature>
<feature type="transmembrane region" description="Helical" evidence="7">
    <location>
        <begin position="962"/>
        <end position="981"/>
    </location>
</feature>
<accession>A0ABP9LAZ1</accession>
<evidence type="ECO:0000256" key="5">
    <source>
        <dbReference type="ARBA" id="ARBA00023136"/>
    </source>
</evidence>
<dbReference type="Proteomes" id="UP001500124">
    <property type="component" value="Unassembled WGS sequence"/>
</dbReference>
<dbReference type="Pfam" id="PF02687">
    <property type="entry name" value="FtsX"/>
    <property type="match status" value="1"/>
</dbReference>
<keyword evidence="4 7" id="KW-1133">Transmembrane helix</keyword>
<dbReference type="PANTHER" id="PTHR30572:SF4">
    <property type="entry name" value="ABC TRANSPORTER PERMEASE YTRF"/>
    <property type="match status" value="1"/>
</dbReference>
<evidence type="ECO:0000256" key="3">
    <source>
        <dbReference type="ARBA" id="ARBA00022692"/>
    </source>
</evidence>
<dbReference type="EMBL" id="BAABKC010000094">
    <property type="protein sequence ID" value="GAA5071639.1"/>
    <property type="molecule type" value="Genomic_DNA"/>
</dbReference>
<dbReference type="InterPro" id="IPR003838">
    <property type="entry name" value="ABC3_permease_C"/>
</dbReference>
<organism evidence="9 10">
    <name type="scientific">Streptomyces similanensis</name>
    <dbReference type="NCBI Taxonomy" id="1274988"/>
    <lineage>
        <taxon>Bacteria</taxon>
        <taxon>Bacillati</taxon>
        <taxon>Actinomycetota</taxon>
        <taxon>Actinomycetes</taxon>
        <taxon>Kitasatosporales</taxon>
        <taxon>Streptomycetaceae</taxon>
        <taxon>Streptomyces</taxon>
    </lineage>
</organism>
<evidence type="ECO:0000256" key="4">
    <source>
        <dbReference type="ARBA" id="ARBA00022989"/>
    </source>
</evidence>
<evidence type="ECO:0000313" key="9">
    <source>
        <dbReference type="EMBL" id="GAA5071639.1"/>
    </source>
</evidence>
<comment type="similarity">
    <text evidence="6">Belongs to the ABC-4 integral membrane protein family.</text>
</comment>
<keyword evidence="10" id="KW-1185">Reference proteome</keyword>
<name>A0ABP9LAZ1_9ACTN</name>
<proteinExistence type="inferred from homology"/>
<gene>
    <name evidence="9" type="ORF">GCM10023336_57580</name>
</gene>
<comment type="subcellular location">
    <subcellularLocation>
        <location evidence="1">Cell membrane</location>
        <topology evidence="1">Multi-pass membrane protein</topology>
    </subcellularLocation>
</comment>
<feature type="transmembrane region" description="Helical" evidence="7">
    <location>
        <begin position="1017"/>
        <end position="1043"/>
    </location>
</feature>
<dbReference type="InterPro" id="IPR050250">
    <property type="entry name" value="Macrolide_Exporter_MacB"/>
</dbReference>
<dbReference type="RefSeq" id="WP_345670998.1">
    <property type="nucleotide sequence ID" value="NZ_BAABKC010000094.1"/>
</dbReference>
<keyword evidence="2" id="KW-1003">Cell membrane</keyword>
<dbReference type="PANTHER" id="PTHR30572">
    <property type="entry name" value="MEMBRANE COMPONENT OF TRANSPORTER-RELATED"/>
    <property type="match status" value="1"/>
</dbReference>
<reference evidence="10" key="1">
    <citation type="journal article" date="2019" name="Int. J. Syst. Evol. Microbiol.">
        <title>The Global Catalogue of Microorganisms (GCM) 10K type strain sequencing project: providing services to taxonomists for standard genome sequencing and annotation.</title>
        <authorList>
            <consortium name="The Broad Institute Genomics Platform"/>
            <consortium name="The Broad Institute Genome Sequencing Center for Infectious Disease"/>
            <person name="Wu L."/>
            <person name="Ma J."/>
        </authorList>
    </citation>
    <scope>NUCLEOTIDE SEQUENCE [LARGE SCALE GENOMIC DNA]</scope>
    <source>
        <strain evidence="10">JCM 18410</strain>
    </source>
</reference>
<feature type="transmembrane region" description="Helical" evidence="7">
    <location>
        <begin position="527"/>
        <end position="546"/>
    </location>
</feature>
<evidence type="ECO:0000256" key="6">
    <source>
        <dbReference type="ARBA" id="ARBA00038076"/>
    </source>
</evidence>
<keyword evidence="3 7" id="KW-0812">Transmembrane</keyword>
<feature type="transmembrane region" description="Helical" evidence="7">
    <location>
        <begin position="473"/>
        <end position="494"/>
    </location>
</feature>
<sequence length="1098" mass="110306">MAGFTGFVLSRARAHRLLLAAALLTVLLTTAVLATFASYAGAIGDAALRHSLREPRTAADATLVVRSEVSPAGRPALDAAVRAQAHQAFDGLPVTVRSLARSGPYALPRSLRPAAERSGDPDLTYFAALDPGQVRLVAGRPPAATASGDLEAALPETAARRLGLGAGARLTLADRLGGPKVTVRITGLYRPAHADAPYWLLDDLGGRGVRKLGFTLYGPLLAGPGVLAGDRVSAGPTGWQVSADFSRLSAGRIGALRDAAGAGAAALRTSAAADGAPEVTTALPATLDRIERSLLVARSTLLVAALQLTLLAGYALLLVARLLSSERAAETRLLRARGGSRARIAGLAAAEALLLALPAVLCAPPLAGPLTRLLAGQGALARIGLRPDVPAAGRPGVWLVAAAVALGCALAVTLPALTSSFTVVRRARALPAPLRAGADVGLLAVAAVAYWQLDRQPSGAVGGDRAGTLGIDPLLVTAPALTLLAGTVLTLRLLPPAARLAERRAGGGRGLGAALAGWQFSRRPNRGAGAVLLLVLAVALGMLAIGQGASQHRSQDDRADFLAGAPVRVLAAGDGELGRTGRYAALGHVRSAAPAARTTLALSGDRTATVLALDTAHAAGTVLMRADLASEPVRPLLAKLTPQGAAAGAKVPAGATGLRLTAALRSSGAASGPVGVAVTVEDADGIPYRMPAGPLTADGRAHTLALDLPAGAGALTLTGLELDVTQPVGRAARHRLTVSAVEAATGGGPARRLALPTAWTAASAGGGTAGSGAGDARAVPTRPKVTSTAPLTVTYGTGYTPRALTDLSGSGASVSVQVRAAQPARPEIAAVATDAFLTASGARPGQRVDVVFAGQNVPVRVLAAVRALPTTAQGAAPGDSVDAAHDGGGLLLDLRAVNRLLEDRYGVGVAPTEWWLAADARHADDVAAALRALPDVDPAQVVVRDELADQLRDDPFGAGPNAAFTAAAVVAALLAALGFAVNAAGTLRERDAEFAVLRALGAPRRQLARMVAAEQGVLVAVALAAGAALGAVLARAVIPLIVLTGQAVKPVPGVLVDLPLPRVALLLAGVAAGPLLVTAVLTVRRTDPAVSLRDRGGE</sequence>
<feature type="transmembrane region" description="Helical" evidence="7">
    <location>
        <begin position="436"/>
        <end position="453"/>
    </location>
</feature>
<evidence type="ECO:0000256" key="2">
    <source>
        <dbReference type="ARBA" id="ARBA00022475"/>
    </source>
</evidence>
<protein>
    <submittedName>
        <fullName evidence="9">ABC transporter permease</fullName>
    </submittedName>
</protein>
<evidence type="ECO:0000259" key="8">
    <source>
        <dbReference type="Pfam" id="PF02687"/>
    </source>
</evidence>
<evidence type="ECO:0000256" key="1">
    <source>
        <dbReference type="ARBA" id="ARBA00004651"/>
    </source>
</evidence>
<feature type="transmembrane region" description="Helical" evidence="7">
    <location>
        <begin position="344"/>
        <end position="367"/>
    </location>
</feature>
<feature type="transmembrane region" description="Helical" evidence="7">
    <location>
        <begin position="1063"/>
        <end position="1083"/>
    </location>
</feature>
<evidence type="ECO:0000313" key="10">
    <source>
        <dbReference type="Proteomes" id="UP001500124"/>
    </source>
</evidence>